<keyword evidence="4" id="KW-1185">Reference proteome</keyword>
<dbReference type="InterPro" id="IPR036291">
    <property type="entry name" value="NAD(P)-bd_dom_sf"/>
</dbReference>
<reference evidence="3 4" key="1">
    <citation type="submission" date="2018-09" db="EMBL/GenBank/DDBJ databases">
        <title>Altererythrobacter sp.Ery1 and Ery12, the genome sequencing of novel strains in genus Alterythrobacter.</title>
        <authorList>
            <person name="Cheng H."/>
            <person name="Wu Y.-H."/>
            <person name="Fang C."/>
            <person name="Xu X.-W."/>
        </authorList>
    </citation>
    <scope>NUCLEOTIDE SEQUENCE [LARGE SCALE GENOMIC DNA]</scope>
    <source>
        <strain evidence="3 4">Ery12</strain>
    </source>
</reference>
<dbReference type="PANTHER" id="PTHR43658:SF8">
    <property type="entry name" value="17-BETA-HYDROXYSTEROID DEHYDROGENASE 14-RELATED"/>
    <property type="match status" value="1"/>
</dbReference>
<dbReference type="AlphaFoldDB" id="A0A419R2F3"/>
<keyword evidence="1" id="KW-0560">Oxidoreductase</keyword>
<evidence type="ECO:0000313" key="3">
    <source>
        <dbReference type="EMBL" id="RJX68062.1"/>
    </source>
</evidence>
<organism evidence="3 4">
    <name type="scientific">Tsuneonella suprasediminis</name>
    <dbReference type="NCBI Taxonomy" id="2306996"/>
    <lineage>
        <taxon>Bacteria</taxon>
        <taxon>Pseudomonadati</taxon>
        <taxon>Pseudomonadota</taxon>
        <taxon>Alphaproteobacteria</taxon>
        <taxon>Sphingomonadales</taxon>
        <taxon>Erythrobacteraceae</taxon>
        <taxon>Tsuneonella</taxon>
    </lineage>
</organism>
<dbReference type="InterPro" id="IPR002347">
    <property type="entry name" value="SDR_fam"/>
</dbReference>
<gene>
    <name evidence="3" type="ORF">D6858_09045</name>
</gene>
<evidence type="ECO:0000256" key="2">
    <source>
        <dbReference type="RuleBase" id="RU000363"/>
    </source>
</evidence>
<accession>A0A419R2F3</accession>
<dbReference type="InterPro" id="IPR020904">
    <property type="entry name" value="Sc_DH/Rdtase_CS"/>
</dbReference>
<dbReference type="EMBL" id="RAHJ01000018">
    <property type="protein sequence ID" value="RJX68062.1"/>
    <property type="molecule type" value="Genomic_DNA"/>
</dbReference>
<dbReference type="PRINTS" id="PR00080">
    <property type="entry name" value="SDRFAMILY"/>
</dbReference>
<evidence type="ECO:0000256" key="1">
    <source>
        <dbReference type="ARBA" id="ARBA00023002"/>
    </source>
</evidence>
<dbReference type="PROSITE" id="PS00061">
    <property type="entry name" value="ADH_SHORT"/>
    <property type="match status" value="1"/>
</dbReference>
<proteinExistence type="inferred from homology"/>
<dbReference type="RefSeq" id="WP_120109187.1">
    <property type="nucleotide sequence ID" value="NZ_RAHJ01000018.1"/>
</dbReference>
<dbReference type="Gene3D" id="3.40.50.720">
    <property type="entry name" value="NAD(P)-binding Rossmann-like Domain"/>
    <property type="match status" value="1"/>
</dbReference>
<dbReference type="SUPFAM" id="SSF51735">
    <property type="entry name" value="NAD(P)-binding Rossmann-fold domains"/>
    <property type="match status" value="1"/>
</dbReference>
<protein>
    <submittedName>
        <fullName evidence="3">SDR family NAD(P)-dependent oxidoreductase</fullName>
    </submittedName>
</protein>
<dbReference type="Pfam" id="PF00106">
    <property type="entry name" value="adh_short"/>
    <property type="match status" value="1"/>
</dbReference>
<comment type="caution">
    <text evidence="3">The sequence shown here is derived from an EMBL/GenBank/DDBJ whole genome shotgun (WGS) entry which is preliminary data.</text>
</comment>
<sequence>MEIGANTPAVVTGGASGLGEATARALAAKGVKVAIFDLQEDKGKKVAEEIGGVFCEVNVTDDASVDAGFAKAREAHGQERILVNCAGTGNAIKTASRDRNTGEIKQFPLDAFNFIIQINLVGTFRCIAKSAAGMMSVDPLDEDGSRGAIVNTASVAGEDGQIGQAAYSASKGGVIGMTLPIARDLMNEGIRVNTILPGIFNTPLMNAAPPQVKEALAASVPFPKRLGNPEEYAKLALCMIENGYFNGEDVRLDGAIRMAPR</sequence>
<dbReference type="GO" id="GO:0016491">
    <property type="term" value="F:oxidoreductase activity"/>
    <property type="evidence" value="ECO:0007669"/>
    <property type="project" value="UniProtKB-KW"/>
</dbReference>
<comment type="similarity">
    <text evidence="2">Belongs to the short-chain dehydrogenases/reductases (SDR) family.</text>
</comment>
<evidence type="ECO:0000313" key="4">
    <source>
        <dbReference type="Proteomes" id="UP000284322"/>
    </source>
</evidence>
<dbReference type="Proteomes" id="UP000284322">
    <property type="component" value="Unassembled WGS sequence"/>
</dbReference>
<dbReference type="PRINTS" id="PR00081">
    <property type="entry name" value="GDHRDH"/>
</dbReference>
<name>A0A419R2F3_9SPHN</name>
<dbReference type="OrthoDB" id="9795647at2"/>
<dbReference type="PANTHER" id="PTHR43658">
    <property type="entry name" value="SHORT-CHAIN DEHYDROGENASE/REDUCTASE"/>
    <property type="match status" value="1"/>
</dbReference>